<dbReference type="Proteomes" id="UP000245206">
    <property type="component" value="Unassembled WGS sequence"/>
</dbReference>
<dbReference type="InterPro" id="IPR050570">
    <property type="entry name" value="Cell_wall_metabolism_enzyme"/>
</dbReference>
<feature type="region of interest" description="Disordered" evidence="1">
    <location>
        <begin position="160"/>
        <end position="180"/>
    </location>
</feature>
<keyword evidence="5" id="KW-1185">Reference proteome</keyword>
<dbReference type="Pfam" id="PF01551">
    <property type="entry name" value="Peptidase_M23"/>
    <property type="match status" value="1"/>
</dbReference>
<dbReference type="PANTHER" id="PTHR21666">
    <property type="entry name" value="PEPTIDASE-RELATED"/>
    <property type="match status" value="1"/>
</dbReference>
<evidence type="ECO:0000259" key="3">
    <source>
        <dbReference type="PROSITE" id="PS51781"/>
    </source>
</evidence>
<dbReference type="SMART" id="SM00287">
    <property type="entry name" value="SH3b"/>
    <property type="match status" value="3"/>
</dbReference>
<keyword evidence="2" id="KW-0732">Signal</keyword>
<accession>A0A2P2DDY7</accession>
<feature type="chain" id="PRO_5015115861" evidence="2">
    <location>
        <begin position="23"/>
        <end position="521"/>
    </location>
</feature>
<dbReference type="InterPro" id="IPR016047">
    <property type="entry name" value="M23ase_b-sheet_dom"/>
</dbReference>
<keyword evidence="4" id="KW-0645">Protease</keyword>
<comment type="caution">
    <text evidence="4">The sequence shown here is derived from an EMBL/GenBank/DDBJ whole genome shotgun (WGS) entry which is preliminary data.</text>
</comment>
<dbReference type="InterPro" id="IPR003646">
    <property type="entry name" value="SH3-like_bac-type"/>
</dbReference>
<sequence length="521" mass="58025">MKNRNIILFTFLLVLCNISLWSQTQLEDRDKERQSDLIKTNQKKQEEILQKYNEFVSKVQSRFPGLKISSSPIDLKLAEGISDHNSAPGATDKKSKSISAVASDHFYLQLEPNKQPNTRSQIKVKKGDPLEVVFVLKQDVTEKKEGSHWVLVRTKSKQEGYTTQDLLQPTKPAVKSRNTEGLSLDVSSIPSRTTTEPTSISYTDSKKGKELWVNASSLNMRGEPDVNGYVIARLPKGIKVTVQSSTSNEETIDGISSNWYQVSSAYGNGWVFGGYLSNSEVVSYEVLPGEISFPQENPDDLKTGDKRYVRSTNLRMRDEPNEYGSVVTSIPGDEKLKILDTKKEIETIGGVRSKWIYVNWNNEWEGWVFGGFVSKERGPLVDTDDISKYFQIPVDNDRYVSSSFGTRVDPVTGKIGAFHSGIDLPAPVGTPIKAVSEGKVWRTITTSGGYGMLTIISHKNNIYTYYAHQSDRQVKEGDTVRSGDIIGLVGNTGKSTGPHLHFEVRKGPDQQALDPGAYLPK</sequence>
<dbReference type="AlphaFoldDB" id="A0A2P2DDY7"/>
<feature type="domain" description="SH3b" evidence="3">
    <location>
        <begin position="304"/>
        <end position="377"/>
    </location>
</feature>
<name>A0A2P2DDY7_9LEPT</name>
<evidence type="ECO:0000313" key="5">
    <source>
        <dbReference type="Proteomes" id="UP000245206"/>
    </source>
</evidence>
<reference evidence="5" key="1">
    <citation type="journal article" date="2019" name="Microbiol. Immunol.">
        <title>Molecular and phenotypic characterization of Leptospira johnsonii sp. nov., Leptospira ellinghausenii sp. nov. and Leptospira ryugenii sp. nov. isolated from soil and water in Japan.</title>
        <authorList>
            <person name="Masuzawa T."/>
            <person name="Saito M."/>
            <person name="Nakao R."/>
            <person name="Nikaido Y."/>
            <person name="Matsumoto M."/>
            <person name="Ogawa M."/>
            <person name="Yokoyama M."/>
            <person name="Hidaka Y."/>
            <person name="Tomita J."/>
            <person name="Sakakibara K."/>
            <person name="Suzuki K."/>
            <person name="Yasuda S."/>
            <person name="Sato H."/>
            <person name="Yamaguchi M."/>
            <person name="Yoshida S.I."/>
            <person name="Koizumi N."/>
            <person name="Kawamura Y."/>
        </authorList>
    </citation>
    <scope>NUCLEOTIDE SEQUENCE [LARGE SCALE GENOMIC DNA]</scope>
    <source>
        <strain evidence="5">E18</strain>
    </source>
</reference>
<organism evidence="4 5">
    <name type="scientific">Leptospira ellinghausenii</name>
    <dbReference type="NCBI Taxonomy" id="1917822"/>
    <lineage>
        <taxon>Bacteria</taxon>
        <taxon>Pseudomonadati</taxon>
        <taxon>Spirochaetota</taxon>
        <taxon>Spirochaetia</taxon>
        <taxon>Leptospirales</taxon>
        <taxon>Leptospiraceae</taxon>
        <taxon>Leptospira</taxon>
    </lineage>
</organism>
<dbReference type="EMBL" id="BFAZ01000009">
    <property type="protein sequence ID" value="GBF42841.1"/>
    <property type="molecule type" value="Genomic_DNA"/>
</dbReference>
<evidence type="ECO:0000313" key="4">
    <source>
        <dbReference type="EMBL" id="GBF42841.1"/>
    </source>
</evidence>
<dbReference type="RefSeq" id="WP_108959873.1">
    <property type="nucleotide sequence ID" value="NZ_BFAZ01000009.1"/>
</dbReference>
<protein>
    <submittedName>
        <fullName evidence="4">Metalloendoprotease</fullName>
    </submittedName>
</protein>
<gene>
    <name evidence="4" type="ORF">LPTSP2_21330</name>
</gene>
<dbReference type="GO" id="GO:0004222">
    <property type="term" value="F:metalloendopeptidase activity"/>
    <property type="evidence" value="ECO:0007669"/>
    <property type="project" value="TreeGrafter"/>
</dbReference>
<dbReference type="Gene3D" id="2.30.30.40">
    <property type="entry name" value="SH3 Domains"/>
    <property type="match status" value="2"/>
</dbReference>
<evidence type="ECO:0000256" key="2">
    <source>
        <dbReference type="SAM" id="SignalP"/>
    </source>
</evidence>
<dbReference type="Gene3D" id="2.70.70.10">
    <property type="entry name" value="Glucose Permease (Domain IIA)"/>
    <property type="match status" value="1"/>
</dbReference>
<dbReference type="CDD" id="cd12797">
    <property type="entry name" value="M23_peptidase"/>
    <property type="match status" value="1"/>
</dbReference>
<keyword evidence="4" id="KW-0378">Hydrolase</keyword>
<dbReference type="GO" id="GO:0006508">
    <property type="term" value="P:proteolysis"/>
    <property type="evidence" value="ECO:0007669"/>
    <property type="project" value="UniProtKB-KW"/>
</dbReference>
<dbReference type="OrthoDB" id="305469at2"/>
<dbReference type="Pfam" id="PF08239">
    <property type="entry name" value="SH3_3"/>
    <property type="match status" value="2"/>
</dbReference>
<dbReference type="InterPro" id="IPR011055">
    <property type="entry name" value="Dup_hybrid_motif"/>
</dbReference>
<feature type="domain" description="SH3b" evidence="3">
    <location>
        <begin position="208"/>
        <end position="280"/>
    </location>
</feature>
<proteinExistence type="predicted"/>
<dbReference type="PANTHER" id="PTHR21666:SF270">
    <property type="entry name" value="MUREIN HYDROLASE ACTIVATOR ENVC"/>
    <property type="match status" value="1"/>
</dbReference>
<feature type="signal peptide" evidence="2">
    <location>
        <begin position="1"/>
        <end position="22"/>
    </location>
</feature>
<dbReference type="SUPFAM" id="SSF51261">
    <property type="entry name" value="Duplicated hybrid motif"/>
    <property type="match status" value="1"/>
</dbReference>
<dbReference type="PROSITE" id="PS51781">
    <property type="entry name" value="SH3B"/>
    <property type="match status" value="2"/>
</dbReference>
<evidence type="ECO:0000256" key="1">
    <source>
        <dbReference type="SAM" id="MobiDB-lite"/>
    </source>
</evidence>